<dbReference type="OrthoDB" id="8962537at2759"/>
<evidence type="ECO:0000313" key="13">
    <source>
        <dbReference type="EMBL" id="TRY92928.1"/>
    </source>
</evidence>
<evidence type="ECO:0000256" key="7">
    <source>
        <dbReference type="ARBA" id="ARBA00023157"/>
    </source>
</evidence>
<dbReference type="SMART" id="SM00408">
    <property type="entry name" value="IGc2"/>
    <property type="match status" value="1"/>
</dbReference>
<feature type="non-terminal residue" evidence="13">
    <location>
        <position position="1"/>
    </location>
</feature>
<feature type="transmembrane region" description="Helical" evidence="11">
    <location>
        <begin position="204"/>
        <end position="235"/>
    </location>
</feature>
<evidence type="ECO:0000256" key="2">
    <source>
        <dbReference type="ARBA" id="ARBA00022475"/>
    </source>
</evidence>
<evidence type="ECO:0000256" key="10">
    <source>
        <dbReference type="ARBA" id="ARBA00023319"/>
    </source>
</evidence>
<dbReference type="GO" id="GO:0042102">
    <property type="term" value="P:positive regulation of T cell proliferation"/>
    <property type="evidence" value="ECO:0007669"/>
    <property type="project" value="TreeGrafter"/>
</dbReference>
<evidence type="ECO:0000313" key="14">
    <source>
        <dbReference type="Proteomes" id="UP000316079"/>
    </source>
</evidence>
<evidence type="ECO:0000256" key="4">
    <source>
        <dbReference type="ARBA" id="ARBA00022729"/>
    </source>
</evidence>
<keyword evidence="10" id="KW-0393">Immunoglobulin domain</keyword>
<dbReference type="Pfam" id="PF07686">
    <property type="entry name" value="V-set"/>
    <property type="match status" value="1"/>
</dbReference>
<accession>A0A553QT38</accession>
<keyword evidence="4" id="KW-0732">Signal</keyword>
<dbReference type="Gene3D" id="2.60.40.10">
    <property type="entry name" value="Immunoglobulins"/>
    <property type="match status" value="1"/>
</dbReference>
<dbReference type="InterPro" id="IPR003598">
    <property type="entry name" value="Ig_sub2"/>
</dbReference>
<keyword evidence="5 11" id="KW-1133">Transmembrane helix</keyword>
<dbReference type="InterPro" id="IPR013783">
    <property type="entry name" value="Ig-like_fold"/>
</dbReference>
<comment type="caution">
    <text evidence="13">The sequence shown here is derived from an EMBL/GenBank/DDBJ whole genome shotgun (WGS) entry which is preliminary data.</text>
</comment>
<dbReference type="SUPFAM" id="SSF48726">
    <property type="entry name" value="Immunoglobulin"/>
    <property type="match status" value="1"/>
</dbReference>
<keyword evidence="6 11" id="KW-0472">Membrane</keyword>
<evidence type="ECO:0000256" key="11">
    <source>
        <dbReference type="SAM" id="Phobius"/>
    </source>
</evidence>
<evidence type="ECO:0000256" key="5">
    <source>
        <dbReference type="ARBA" id="ARBA00022989"/>
    </source>
</evidence>
<dbReference type="InterPro" id="IPR013106">
    <property type="entry name" value="Ig_V-set"/>
</dbReference>
<dbReference type="SMART" id="SM00409">
    <property type="entry name" value="IG"/>
    <property type="match status" value="1"/>
</dbReference>
<dbReference type="PANTHER" id="PTHR25466">
    <property type="entry name" value="T-LYMPHOCYTE ACTIVATION ANTIGEN"/>
    <property type="match status" value="1"/>
</dbReference>
<dbReference type="Proteomes" id="UP000316079">
    <property type="component" value="Unassembled WGS sequence"/>
</dbReference>
<proteinExistence type="predicted"/>
<feature type="domain" description="Ig-like" evidence="12">
    <location>
        <begin position="79"/>
        <end position="164"/>
    </location>
</feature>
<dbReference type="GO" id="GO:0007166">
    <property type="term" value="P:cell surface receptor signaling pathway"/>
    <property type="evidence" value="ECO:0007669"/>
    <property type="project" value="TreeGrafter"/>
</dbReference>
<sequence>FQQHRTGDWRLHEPSLVFRDPDDKQKEFGEECGFAGCIHLSFVPQTTLHENFTWRFYRTSGVIFISSFMLVLNFAGSFPVTKKISGYVGDSVVFSCNITKSDINVKWRDSKDLILDVSPDQSEKYKDRVALQEDNCSIRLINLQKSDEGRYSCYVPDPTNKELEFDLVVLDKPEGSGNQGKQDENGSPSAAPSHHCFSTKIKTIIIIIIIIFIIIIIMCCMFRIFFIVKLIFIYLQLKTAH</sequence>
<evidence type="ECO:0000256" key="3">
    <source>
        <dbReference type="ARBA" id="ARBA00022692"/>
    </source>
</evidence>
<dbReference type="PROSITE" id="PS50835">
    <property type="entry name" value="IG_LIKE"/>
    <property type="match status" value="1"/>
</dbReference>
<keyword evidence="14" id="KW-1185">Reference proteome</keyword>
<dbReference type="GO" id="GO:0006955">
    <property type="term" value="P:immune response"/>
    <property type="evidence" value="ECO:0007669"/>
    <property type="project" value="TreeGrafter"/>
</dbReference>
<keyword evidence="9" id="KW-0325">Glycoprotein</keyword>
<evidence type="ECO:0000256" key="1">
    <source>
        <dbReference type="ARBA" id="ARBA00004251"/>
    </source>
</evidence>
<dbReference type="EMBL" id="SRMA01025589">
    <property type="protein sequence ID" value="TRY92928.1"/>
    <property type="molecule type" value="Genomic_DNA"/>
</dbReference>
<name>A0A553QT38_9TELE</name>
<dbReference type="GO" id="GO:0009897">
    <property type="term" value="C:external side of plasma membrane"/>
    <property type="evidence" value="ECO:0007669"/>
    <property type="project" value="TreeGrafter"/>
</dbReference>
<evidence type="ECO:0000259" key="12">
    <source>
        <dbReference type="PROSITE" id="PS50835"/>
    </source>
</evidence>
<feature type="transmembrane region" description="Helical" evidence="11">
    <location>
        <begin position="56"/>
        <end position="75"/>
    </location>
</feature>
<dbReference type="InterPro" id="IPR003599">
    <property type="entry name" value="Ig_sub"/>
</dbReference>
<comment type="subcellular location">
    <subcellularLocation>
        <location evidence="1">Cell membrane</location>
        <topology evidence="1">Single-pass type I membrane protein</topology>
    </subcellularLocation>
</comment>
<evidence type="ECO:0000256" key="9">
    <source>
        <dbReference type="ARBA" id="ARBA00023180"/>
    </source>
</evidence>
<dbReference type="GO" id="GO:0071222">
    <property type="term" value="P:cellular response to lipopolysaccharide"/>
    <property type="evidence" value="ECO:0007669"/>
    <property type="project" value="TreeGrafter"/>
</dbReference>
<keyword evidence="3 11" id="KW-0812">Transmembrane</keyword>
<keyword evidence="2" id="KW-1003">Cell membrane</keyword>
<dbReference type="AlphaFoldDB" id="A0A553QT38"/>
<protein>
    <recommendedName>
        <fullName evidence="12">Ig-like domain-containing protein</fullName>
    </recommendedName>
</protein>
<dbReference type="InterPro" id="IPR051713">
    <property type="entry name" value="T-cell_Activation_Regulation"/>
</dbReference>
<dbReference type="PANTHER" id="PTHR25466:SF14">
    <property type="entry name" value="BUTYROPHILIN SUBFAMILY 2 MEMBER A2-LIKE-RELATED"/>
    <property type="match status" value="1"/>
</dbReference>
<keyword evidence="8" id="KW-0675">Receptor</keyword>
<evidence type="ECO:0000256" key="6">
    <source>
        <dbReference type="ARBA" id="ARBA00023136"/>
    </source>
</evidence>
<keyword evidence="7" id="KW-1015">Disulfide bond</keyword>
<dbReference type="InterPro" id="IPR036179">
    <property type="entry name" value="Ig-like_dom_sf"/>
</dbReference>
<gene>
    <name evidence="13" type="ORF">DNTS_024364</name>
</gene>
<dbReference type="GO" id="GO:0042130">
    <property type="term" value="P:negative regulation of T cell proliferation"/>
    <property type="evidence" value="ECO:0007669"/>
    <property type="project" value="TreeGrafter"/>
</dbReference>
<evidence type="ECO:0000256" key="8">
    <source>
        <dbReference type="ARBA" id="ARBA00023170"/>
    </source>
</evidence>
<reference evidence="13 14" key="1">
    <citation type="journal article" date="2019" name="Sci. Data">
        <title>Hybrid genome assembly and annotation of Danionella translucida.</title>
        <authorList>
            <person name="Kadobianskyi M."/>
            <person name="Schulze L."/>
            <person name="Schuelke M."/>
            <person name="Judkewitz B."/>
        </authorList>
    </citation>
    <scope>NUCLEOTIDE SEQUENCE [LARGE SCALE GENOMIC DNA]</scope>
    <source>
        <strain evidence="13 14">Bolton</strain>
    </source>
</reference>
<dbReference type="InterPro" id="IPR007110">
    <property type="entry name" value="Ig-like_dom"/>
</dbReference>
<dbReference type="GO" id="GO:0031295">
    <property type="term" value="P:T cell costimulation"/>
    <property type="evidence" value="ECO:0007669"/>
    <property type="project" value="TreeGrafter"/>
</dbReference>
<organism evidence="13 14">
    <name type="scientific">Danionella cerebrum</name>
    <dbReference type="NCBI Taxonomy" id="2873325"/>
    <lineage>
        <taxon>Eukaryota</taxon>
        <taxon>Metazoa</taxon>
        <taxon>Chordata</taxon>
        <taxon>Craniata</taxon>
        <taxon>Vertebrata</taxon>
        <taxon>Euteleostomi</taxon>
        <taxon>Actinopterygii</taxon>
        <taxon>Neopterygii</taxon>
        <taxon>Teleostei</taxon>
        <taxon>Ostariophysi</taxon>
        <taxon>Cypriniformes</taxon>
        <taxon>Danionidae</taxon>
        <taxon>Danioninae</taxon>
        <taxon>Danionella</taxon>
    </lineage>
</organism>